<dbReference type="PANTHER" id="PTHR46674">
    <property type="entry name" value="INACTIVE PEPTIDYL-PROLYL CIS-TRANS ISOMERASE FKBP6"/>
    <property type="match status" value="1"/>
</dbReference>
<evidence type="ECO:0000256" key="1">
    <source>
        <dbReference type="ARBA" id="ARBA00009648"/>
    </source>
</evidence>
<dbReference type="InterPro" id="IPR019734">
    <property type="entry name" value="TPR_rpt"/>
</dbReference>
<dbReference type="Gene3D" id="1.25.40.10">
    <property type="entry name" value="Tetratricopeptide repeat domain"/>
    <property type="match status" value="1"/>
</dbReference>
<comment type="caution">
    <text evidence="6">The sequence shown here is derived from an EMBL/GenBank/DDBJ whole genome shotgun (WGS) entry which is preliminary data.</text>
</comment>
<evidence type="ECO:0000256" key="3">
    <source>
        <dbReference type="ARBA" id="ARBA00022803"/>
    </source>
</evidence>
<dbReference type="PROSITE" id="PS50059">
    <property type="entry name" value="FKBP_PPIASE"/>
    <property type="match status" value="1"/>
</dbReference>
<keyword evidence="3" id="KW-0802">TPR repeat</keyword>
<dbReference type="PANTHER" id="PTHR46674:SF1">
    <property type="entry name" value="INACTIVE PEPTIDYL-PROLYL CIS-TRANS ISOMERASE FKBP6"/>
    <property type="match status" value="1"/>
</dbReference>
<reference evidence="6 7" key="1">
    <citation type="journal article" date="2018" name="Gigascience">
        <title>Genomes of trombidid mites reveal novel predicted allergens and laterally-transferred genes associated with secondary metabolism.</title>
        <authorList>
            <person name="Dong X."/>
            <person name="Chaisiri K."/>
            <person name="Xia D."/>
            <person name="Armstrong S.D."/>
            <person name="Fang Y."/>
            <person name="Donnelly M.J."/>
            <person name="Kadowaki T."/>
            <person name="McGarry J.W."/>
            <person name="Darby A.C."/>
            <person name="Makepeace B.L."/>
        </authorList>
    </citation>
    <scope>NUCLEOTIDE SEQUENCE [LARGE SCALE GENOMIC DNA]</scope>
    <source>
        <strain evidence="6">UoL-WK</strain>
    </source>
</reference>
<dbReference type="AlphaFoldDB" id="A0A3S3S4Z0"/>
<dbReference type="Pfam" id="PF00254">
    <property type="entry name" value="FKBP_C"/>
    <property type="match status" value="1"/>
</dbReference>
<keyword evidence="7" id="KW-1185">Reference proteome</keyword>
<dbReference type="Gene3D" id="3.10.50.40">
    <property type="match status" value="1"/>
</dbReference>
<evidence type="ECO:0000256" key="2">
    <source>
        <dbReference type="ARBA" id="ARBA00022737"/>
    </source>
</evidence>
<protein>
    <recommendedName>
        <fullName evidence="4">peptidylprolyl isomerase</fullName>
        <ecNumber evidence="4">5.2.1.8</ecNumber>
    </recommendedName>
</protein>
<dbReference type="GO" id="GO:0005737">
    <property type="term" value="C:cytoplasm"/>
    <property type="evidence" value="ECO:0007669"/>
    <property type="project" value="TreeGrafter"/>
</dbReference>
<feature type="domain" description="PPIase FKBP-type" evidence="5">
    <location>
        <begin position="115"/>
        <end position="204"/>
    </location>
</feature>
<name>A0A3S3S4Z0_9ACAR</name>
<dbReference type="EC" id="5.2.1.8" evidence="4"/>
<proteinExistence type="inferred from homology"/>
<dbReference type="SUPFAM" id="SSF48452">
    <property type="entry name" value="TPR-like"/>
    <property type="match status" value="1"/>
</dbReference>
<dbReference type="InterPro" id="IPR046357">
    <property type="entry name" value="PPIase_dom_sf"/>
</dbReference>
<gene>
    <name evidence="6" type="ORF">B4U79_09477</name>
</gene>
<comment type="similarity">
    <text evidence="1">Belongs to the FKBP6 family.</text>
</comment>
<organism evidence="6 7">
    <name type="scientific">Dinothrombium tinctorium</name>
    <dbReference type="NCBI Taxonomy" id="1965070"/>
    <lineage>
        <taxon>Eukaryota</taxon>
        <taxon>Metazoa</taxon>
        <taxon>Ecdysozoa</taxon>
        <taxon>Arthropoda</taxon>
        <taxon>Chelicerata</taxon>
        <taxon>Arachnida</taxon>
        <taxon>Acari</taxon>
        <taxon>Acariformes</taxon>
        <taxon>Trombidiformes</taxon>
        <taxon>Prostigmata</taxon>
        <taxon>Anystina</taxon>
        <taxon>Parasitengona</taxon>
        <taxon>Trombidioidea</taxon>
        <taxon>Trombidiidae</taxon>
        <taxon>Dinothrombium</taxon>
    </lineage>
</organism>
<dbReference type="GO" id="GO:0007283">
    <property type="term" value="P:spermatogenesis"/>
    <property type="evidence" value="ECO:0007669"/>
    <property type="project" value="TreeGrafter"/>
</dbReference>
<dbReference type="Proteomes" id="UP000285301">
    <property type="component" value="Unassembled WGS sequence"/>
</dbReference>
<dbReference type="InterPro" id="IPR011990">
    <property type="entry name" value="TPR-like_helical_dom_sf"/>
</dbReference>
<dbReference type="STRING" id="1965070.A0A3S3S4Z0"/>
<dbReference type="EMBL" id="NCKU01002092">
    <property type="protein sequence ID" value="RWS10443.1"/>
    <property type="molecule type" value="Genomic_DNA"/>
</dbReference>
<evidence type="ECO:0000313" key="6">
    <source>
        <dbReference type="EMBL" id="RWS10443.1"/>
    </source>
</evidence>
<evidence type="ECO:0000313" key="7">
    <source>
        <dbReference type="Proteomes" id="UP000285301"/>
    </source>
</evidence>
<accession>A0A3S3S4Z0</accession>
<dbReference type="GO" id="GO:0003755">
    <property type="term" value="F:peptidyl-prolyl cis-trans isomerase activity"/>
    <property type="evidence" value="ECO:0007669"/>
    <property type="project" value="UniProtKB-KW"/>
</dbReference>
<evidence type="ECO:0000259" key="5">
    <source>
        <dbReference type="PROSITE" id="PS50059"/>
    </source>
</evidence>
<sequence>MDTSAKYECVSFWKGAQRLKKAINIANVADGIVFETIENESSESEDDEQFDRYSLWWSKQELSDYINDHYSSEANSNRILSFDELAKEMIALTENENGIHKRLLRHGSGELITAKNSVLYHCEAFLDGECEPFDSTIIRQRPFLHRLNFDLIVRGLFIALQTMRLNERAEILVSANYAFGKIGCPPRIPENASVLYIVEILKIFEEGSLVHYDLMTPEERNKLPFSQIMKICDEERISGNSYFKEKKYKEAAFRYRKAIQVLEHSLYSKKEEIIKANEILVKLCCNLANVCNKLAKHKKAAFWCDKVLNTNPSCLKALYHKAVAKRILGDYDTAAELISKAQVIDAHNEDIGKEMKILDSKKQTDSKKELILYKKNELRF</sequence>
<dbReference type="GO" id="GO:0051879">
    <property type="term" value="F:Hsp90 protein binding"/>
    <property type="evidence" value="ECO:0007669"/>
    <property type="project" value="TreeGrafter"/>
</dbReference>
<evidence type="ECO:0000256" key="4">
    <source>
        <dbReference type="PROSITE-ProRule" id="PRU00277"/>
    </source>
</evidence>
<dbReference type="InterPro" id="IPR042282">
    <property type="entry name" value="FKBP6/shu"/>
</dbReference>
<keyword evidence="4 6" id="KW-0413">Isomerase</keyword>
<comment type="catalytic activity">
    <reaction evidence="4">
        <text>[protein]-peptidylproline (omega=180) = [protein]-peptidylproline (omega=0)</text>
        <dbReference type="Rhea" id="RHEA:16237"/>
        <dbReference type="Rhea" id="RHEA-COMP:10747"/>
        <dbReference type="Rhea" id="RHEA-COMP:10748"/>
        <dbReference type="ChEBI" id="CHEBI:83833"/>
        <dbReference type="ChEBI" id="CHEBI:83834"/>
        <dbReference type="EC" id="5.2.1.8"/>
    </reaction>
</comment>
<dbReference type="GO" id="GO:0034587">
    <property type="term" value="P:piRNA processing"/>
    <property type="evidence" value="ECO:0007669"/>
    <property type="project" value="TreeGrafter"/>
</dbReference>
<dbReference type="SUPFAM" id="SSF54534">
    <property type="entry name" value="FKBP-like"/>
    <property type="match status" value="1"/>
</dbReference>
<dbReference type="OrthoDB" id="8116123at2759"/>
<keyword evidence="4" id="KW-0697">Rotamase</keyword>
<dbReference type="SMART" id="SM00028">
    <property type="entry name" value="TPR"/>
    <property type="match status" value="3"/>
</dbReference>
<dbReference type="InterPro" id="IPR001179">
    <property type="entry name" value="PPIase_FKBP_dom"/>
</dbReference>
<keyword evidence="2" id="KW-0677">Repeat</keyword>
<dbReference type="Pfam" id="PF13181">
    <property type="entry name" value="TPR_8"/>
    <property type="match status" value="1"/>
</dbReference>